<dbReference type="EMBL" id="QXJC01000001">
    <property type="protein sequence ID" value="RID99071.1"/>
    <property type="molecule type" value="Genomic_DNA"/>
</dbReference>
<feature type="region of interest" description="Disordered" evidence="1">
    <location>
        <begin position="230"/>
        <end position="278"/>
    </location>
</feature>
<proteinExistence type="predicted"/>
<dbReference type="OrthoDB" id="9796567at2"/>
<evidence type="ECO:0000256" key="2">
    <source>
        <dbReference type="SAM" id="Phobius"/>
    </source>
</evidence>
<keyword evidence="4" id="KW-1185">Reference proteome</keyword>
<feature type="compositionally biased region" description="Low complexity" evidence="1">
    <location>
        <begin position="245"/>
        <end position="266"/>
    </location>
</feature>
<feature type="transmembrane region" description="Helical" evidence="2">
    <location>
        <begin position="17"/>
        <end position="36"/>
    </location>
</feature>
<dbReference type="RefSeq" id="WP_119107522.1">
    <property type="nucleotide sequence ID" value="NZ_QXJC01000001.1"/>
</dbReference>
<dbReference type="AlphaFoldDB" id="A0A398CBH3"/>
<comment type="caution">
    <text evidence="3">The sequence shown here is derived from an EMBL/GenBank/DDBJ whole genome shotgun (WGS) entry which is preliminary data.</text>
</comment>
<evidence type="ECO:0000256" key="1">
    <source>
        <dbReference type="SAM" id="MobiDB-lite"/>
    </source>
</evidence>
<dbReference type="Proteomes" id="UP000266302">
    <property type="component" value="Unassembled WGS sequence"/>
</dbReference>
<protein>
    <submittedName>
        <fullName evidence="3">DUF3106 domain-containing protein</fullName>
    </submittedName>
</protein>
<dbReference type="InterPro" id="IPR021455">
    <property type="entry name" value="DUF3106"/>
</dbReference>
<evidence type="ECO:0000313" key="3">
    <source>
        <dbReference type="EMBL" id="RID99071.1"/>
    </source>
</evidence>
<keyword evidence="2" id="KW-0472">Membrane</keyword>
<feature type="compositionally biased region" description="Pro residues" evidence="1">
    <location>
        <begin position="230"/>
        <end position="244"/>
    </location>
</feature>
<accession>A0A398CBH3</accession>
<reference evidence="3 4" key="1">
    <citation type="submission" date="2018-09" db="EMBL/GenBank/DDBJ databases">
        <title>Draft genome of Simplicispira sp. NY-02.</title>
        <authorList>
            <person name="Im W.T."/>
        </authorList>
    </citation>
    <scope>NUCLEOTIDE SEQUENCE [LARGE SCALE GENOMIC DNA]</scope>
    <source>
        <strain evidence="3 4">NY-02</strain>
    </source>
</reference>
<gene>
    <name evidence="3" type="ORF">D3F03_01050</name>
</gene>
<organism evidence="3 4">
    <name type="scientific">Simplicispira hankyongi</name>
    <dbReference type="NCBI Taxonomy" id="2315688"/>
    <lineage>
        <taxon>Bacteria</taxon>
        <taxon>Pseudomonadati</taxon>
        <taxon>Pseudomonadota</taxon>
        <taxon>Betaproteobacteria</taxon>
        <taxon>Burkholderiales</taxon>
        <taxon>Comamonadaceae</taxon>
        <taxon>Simplicispira</taxon>
    </lineage>
</organism>
<evidence type="ECO:0000313" key="4">
    <source>
        <dbReference type="Proteomes" id="UP000266302"/>
    </source>
</evidence>
<keyword evidence="2" id="KW-1133">Transmembrane helix</keyword>
<name>A0A398CBH3_9BURK</name>
<sequence>MYASTTHSSQTPRATPATVLALVLLVGLAVGGAMVLNMGRIAPGTQIPPDAMVPQGDAAVQSATTKPKARAVASGPGWELMTTPQKLALYPLAERWAYLSEAQKRYWLALAQNFASMPESEQERLHARMTAWASLSAQQRSQARLNFAVTRRLAPHDIRSEWETYQALSDADKKRLAAKAAKPRGAATALKLARTKRLAHVPAADGAQAKVANPPKIVFPAPAAVRLPSVPEPVALPPAPPAPPASASDNPVPAQMPQAPAPSNAPTQSDPLPPVYVN</sequence>
<dbReference type="Pfam" id="PF11304">
    <property type="entry name" value="DUF3106"/>
    <property type="match status" value="1"/>
</dbReference>
<keyword evidence="2" id="KW-0812">Transmembrane</keyword>